<dbReference type="CDD" id="cd07016">
    <property type="entry name" value="S14_ClpP_1"/>
    <property type="match status" value="1"/>
</dbReference>
<dbReference type="PRINTS" id="PR00127">
    <property type="entry name" value="CLPPROTEASEP"/>
</dbReference>
<protein>
    <recommendedName>
        <fullName evidence="6">ATP-dependent Clp protease proteolytic subunit</fullName>
    </recommendedName>
</protein>
<evidence type="ECO:0000313" key="8">
    <source>
        <dbReference type="EMBL" id="RSZ61531.1"/>
    </source>
</evidence>
<proteinExistence type="inferred from homology"/>
<keyword evidence="5" id="KW-0720">Serine protease</keyword>
<evidence type="ECO:0000256" key="6">
    <source>
        <dbReference type="RuleBase" id="RU003567"/>
    </source>
</evidence>
<evidence type="ECO:0000256" key="5">
    <source>
        <dbReference type="ARBA" id="ARBA00022825"/>
    </source>
</evidence>
<dbReference type="GO" id="GO:0004252">
    <property type="term" value="F:serine-type endopeptidase activity"/>
    <property type="evidence" value="ECO:0007669"/>
    <property type="project" value="InterPro"/>
</dbReference>
<accession>A0A3S0B333</accession>
<evidence type="ECO:0000256" key="1">
    <source>
        <dbReference type="ARBA" id="ARBA00007039"/>
    </source>
</evidence>
<dbReference type="NCBIfam" id="NF045542">
    <property type="entry name" value="Clp_rel_HeadMat"/>
    <property type="match status" value="1"/>
</dbReference>
<dbReference type="EMBL" id="RXHJ01000019">
    <property type="protein sequence ID" value="RSZ61531.1"/>
    <property type="molecule type" value="Genomic_DNA"/>
</dbReference>
<dbReference type="OrthoDB" id="9806592at2"/>
<keyword evidence="2" id="KW-0963">Cytoplasm</keyword>
<evidence type="ECO:0000256" key="4">
    <source>
        <dbReference type="ARBA" id="ARBA00022801"/>
    </source>
</evidence>
<evidence type="ECO:0000256" key="3">
    <source>
        <dbReference type="ARBA" id="ARBA00022670"/>
    </source>
</evidence>
<dbReference type="RefSeq" id="WP_126121728.1">
    <property type="nucleotide sequence ID" value="NZ_RXHJ01000019.1"/>
</dbReference>
<dbReference type="Gene3D" id="3.90.226.10">
    <property type="entry name" value="2-enoyl-CoA Hydratase, Chain A, domain 1"/>
    <property type="match status" value="1"/>
</dbReference>
<dbReference type="Pfam" id="PF00574">
    <property type="entry name" value="CLP_protease"/>
    <property type="match status" value="1"/>
</dbReference>
<keyword evidence="3" id="KW-0645">Protease</keyword>
<dbReference type="GO" id="GO:0009368">
    <property type="term" value="C:endopeptidase Clp complex"/>
    <property type="evidence" value="ECO:0007669"/>
    <property type="project" value="TreeGrafter"/>
</dbReference>
<dbReference type="SUPFAM" id="SSF52096">
    <property type="entry name" value="ClpP/crotonase"/>
    <property type="match status" value="1"/>
</dbReference>
<dbReference type="GO" id="GO:0004176">
    <property type="term" value="F:ATP-dependent peptidase activity"/>
    <property type="evidence" value="ECO:0007669"/>
    <property type="project" value="InterPro"/>
</dbReference>
<evidence type="ECO:0000313" key="9">
    <source>
        <dbReference type="Proteomes" id="UP000274907"/>
    </source>
</evidence>
<evidence type="ECO:0000256" key="7">
    <source>
        <dbReference type="SAM" id="MobiDB-lite"/>
    </source>
</evidence>
<dbReference type="AlphaFoldDB" id="A0A3S0B333"/>
<sequence>MTTTTRPRMAVKNQASASEYGAEVLIYGFIGDWWTGMDADTFARQIETISANTILVRMHSLGGDVWDGIAIMNALKRHTAKVTVVVEGIAASMASAIAVGGSDELIMAPHSQLMIHDAWGGGFGNSEELQKYAADMDRESQNLAEIYATRAGTPVEEWREAMREETWFKAEEAVAVGLADSIGYAGLAAPSEPATIQDFEDHRIMATLRHRGRDDAPPPPSRLMPPQEDPTMKLADKITAKLRTANATATESQILAALDEALGLTPNAETPQAPAAADTAPKNVLELTDEETTEILALAGLEEGATAREILDALAEKLADTTNAQASALTTPVDKETLAELRQLAAEGIVARADNQNRARADLVEKAIRENRISAKSRDRWIKALANSPESAEKELLAIPVDTIPRAELGHNREDHTDTPSTESAAIIAAFHS</sequence>
<reference evidence="8 9" key="1">
    <citation type="submission" date="2018-12" db="EMBL/GenBank/DDBJ databases">
        <title>YIM 101343 draft genome.</title>
        <authorList>
            <person name="Chen X."/>
        </authorList>
    </citation>
    <scope>NUCLEOTIDE SEQUENCE [LARGE SCALE GENOMIC DNA]</scope>
    <source>
        <strain evidence="8 9">YIM 101343</strain>
    </source>
</reference>
<keyword evidence="9" id="KW-1185">Reference proteome</keyword>
<name>A0A3S0B333_9CORY</name>
<evidence type="ECO:0000256" key="2">
    <source>
        <dbReference type="ARBA" id="ARBA00022490"/>
    </source>
</evidence>
<dbReference type="InterPro" id="IPR023562">
    <property type="entry name" value="ClpP/TepA"/>
</dbReference>
<comment type="caution">
    <text evidence="8">The sequence shown here is derived from an EMBL/GenBank/DDBJ whole genome shotgun (WGS) entry which is preliminary data.</text>
</comment>
<organism evidence="8 9">
    <name type="scientific">Corynebacterium hylobatis</name>
    <dbReference type="NCBI Taxonomy" id="1859290"/>
    <lineage>
        <taxon>Bacteria</taxon>
        <taxon>Bacillati</taxon>
        <taxon>Actinomycetota</taxon>
        <taxon>Actinomycetes</taxon>
        <taxon>Mycobacteriales</taxon>
        <taxon>Corynebacteriaceae</taxon>
        <taxon>Corynebacterium</taxon>
    </lineage>
</organism>
<dbReference type="GO" id="GO:0051117">
    <property type="term" value="F:ATPase binding"/>
    <property type="evidence" value="ECO:0007669"/>
    <property type="project" value="TreeGrafter"/>
</dbReference>
<dbReference type="PANTHER" id="PTHR10381">
    <property type="entry name" value="ATP-DEPENDENT CLP PROTEASE PROTEOLYTIC SUBUNIT"/>
    <property type="match status" value="1"/>
</dbReference>
<dbReference type="InterPro" id="IPR029045">
    <property type="entry name" value="ClpP/crotonase-like_dom_sf"/>
</dbReference>
<dbReference type="Proteomes" id="UP000274907">
    <property type="component" value="Unassembled WGS sequence"/>
</dbReference>
<dbReference type="GO" id="GO:0006515">
    <property type="term" value="P:protein quality control for misfolded or incompletely synthesized proteins"/>
    <property type="evidence" value="ECO:0007669"/>
    <property type="project" value="TreeGrafter"/>
</dbReference>
<dbReference type="PANTHER" id="PTHR10381:SF70">
    <property type="entry name" value="ATP-DEPENDENT CLP PROTEASE PROTEOLYTIC SUBUNIT"/>
    <property type="match status" value="1"/>
</dbReference>
<keyword evidence="4" id="KW-0378">Hydrolase</keyword>
<comment type="similarity">
    <text evidence="1 6">Belongs to the peptidase S14 family.</text>
</comment>
<dbReference type="InterPro" id="IPR001907">
    <property type="entry name" value="ClpP"/>
</dbReference>
<feature type="region of interest" description="Disordered" evidence="7">
    <location>
        <begin position="210"/>
        <end position="229"/>
    </location>
</feature>
<gene>
    <name evidence="8" type="ORF">EAH68_12775</name>
</gene>